<protein>
    <submittedName>
        <fullName evidence="2">Uncharacterized protein</fullName>
    </submittedName>
</protein>
<feature type="region of interest" description="Disordered" evidence="1">
    <location>
        <begin position="1184"/>
        <end position="1213"/>
    </location>
</feature>
<dbReference type="Proteomes" id="UP001633002">
    <property type="component" value="Unassembled WGS sequence"/>
</dbReference>
<feature type="region of interest" description="Disordered" evidence="1">
    <location>
        <begin position="734"/>
        <end position="808"/>
    </location>
</feature>
<organism evidence="2 3">
    <name type="scientific">Riccia sorocarpa</name>
    <dbReference type="NCBI Taxonomy" id="122646"/>
    <lineage>
        <taxon>Eukaryota</taxon>
        <taxon>Viridiplantae</taxon>
        <taxon>Streptophyta</taxon>
        <taxon>Embryophyta</taxon>
        <taxon>Marchantiophyta</taxon>
        <taxon>Marchantiopsida</taxon>
        <taxon>Marchantiidae</taxon>
        <taxon>Marchantiales</taxon>
        <taxon>Ricciaceae</taxon>
        <taxon>Riccia</taxon>
    </lineage>
</organism>
<feature type="compositionally biased region" description="Polar residues" evidence="1">
    <location>
        <begin position="451"/>
        <end position="468"/>
    </location>
</feature>
<comment type="caution">
    <text evidence="2">The sequence shown here is derived from an EMBL/GenBank/DDBJ whole genome shotgun (WGS) entry which is preliminary data.</text>
</comment>
<sequence length="1913" mass="212212">MRILKIVICLKLAKSASQPSSPRLDKSSNKQPTFSEGTQSQSSQAPETSSPTPKSNSSSHKTPTEKDNYSTESTQEATSSYCKKRKYQALRHYPGSQEKSNSEPSSPRGKRVEYDSDQLKDIRAGCNSWCSQPLEADFEVDFEELDHLIQEKEANEKATHLLNWEKEDWERAKRVEKRCKSSLGLYSIKDLERNVGPGLDALIWAQPEVMVYSFHPTKNLSPATVYAKRPKLHWTMQKPIPEDETLWRNSLRAYHKTRKKESAHHDNKHVGKDPKEGQFKTNGTEGSPTKEPSDHQGLTTLGHQGKSRKFDTAKNKLKHKQRNEKTSKLNDTKSLSAGSVYPQDRDLSPSSSQNQSWYQRGRSPGKAWFPSGDLSDHSSTSQSPRSSPERDKKKEIRPRVERPLARKVILRDPKTGGTPDIIVKKLYLVSDSPNSKGSIRRSPKKKAYQDSKASGNSSYTQALQTTVSLKECTEEDPSALRREIPLPYPESLQENGENSPRNDNFELTAEEVEQVTQKEPQNDNFLPYDLDTAASQLRASLDSTNNLIHESSQPGDFEDARTQQEDEKSQGFEDTYLEKDTEWENRELLETPASKSLDTMERQNPTYADAKAEPSRQRSTVLADFAMYKSDPLGTFNDTATDAAQVQYLQFTDPRLDKLSTITTSDAEKDLTDSHFSKTTDISEGHSLDCAAVVTTADAKDESPQRKTESTADPNAHHKLESLLDLLDNITTAATEDESDHPQSPRSTVDLDTDYSTSVDLHDTSSEADAKDESHQAQPSEAAYLNTDHSSDLHGTGSEADPVHESHQLQPCRTAALVTDRSSDLHGRVTIVEVKKQSKELQSRRTADLAGAKGLLDIIAIVDVKDEPHKLQSSRIAGLDADQSLLLNTTMADVNNEFHHPQSTARTDSIVVRRLDSRTTVNVMKTVDEPPHLQVCLTADPGVDHRLEPPAIIIMADTKDESHNLHKSNAADLAHIDNSGSLSTVRATETEYEPRQVPPSVRAYVQVDHTDDMLAINTTDTGKADESGFQGDKHHQGGEHLQDHAHGSQRKHHKRSFSEGSYNSLANSRFSGQTIEPPTKKPRMRDESSQVDFYAEVFTFQQERVTSTSDRDEQTQTSYASSEHGDSDLVSHRYVRPLARFSPNDSGKIPFSKPGLYQVLEPSEGAIGGKVLATSLIRGVSVSGENSQAASPSNPASPSTKHSTDANSTSPEKTFSCMDEILEYKDITNDLSTSKRNSHTMDNFYLRRGRSYRRSRVTVRSSFILRRMKDFGPGRQQNRRSRIIDGISNRRSDIRQDSIEDDILTADRTRTRPPKVRIHSFLNSITQRSGSVELNEGLRSLNPTLPEFSYSNSEDRISSLSGISSESSYDGNFRPGTPVSDLSRLSSSASEFGSFRARKAPATQATESTDSNMDGRNNSSTPNIHDGTENWQVSEQNSPRSETGSLLDLWNQSKGGEEGKYSSFSSVNEGNSGSGRVHLGRQSRVILRSSVKSVAMEEYGPGIPSRSSQTVDLSGIDDPGNVKFRRKRSSQVSVHSLRSAIQRGRSVELNNLIFRELARDPALRNRITFQSKTEDKRSPNNSSRSSSVKFNSPASPASDTENVNGTHDSPARLAFLDRETRTYGTVALDAETYSGHVLSLGTEIQQTEVFHSSVKKNSHEHYLVGGIRSPGAPPGNGIQDLQQMEGGIPSPGAAKTSYHEDTFLQRTKDLKYGHFHASYGIVIRQTGREESNKTDQVFDASNGHRAAGFLISKVESTSTSEISDAEKPNFTGKMEDHIIESSTSQGDDNQNQELMSNTASAMDRISQADKQNYGDASSSGQSTACLYNADEHNSLPLSPHQITVCSKQCSEPKVPQWMEKWKSDRFADFPPAPLHSVSRNQGVDAPPSTPSDGPPSTPPHQIEFLQAFWNIST</sequence>
<feature type="compositionally biased region" description="Polar residues" evidence="1">
    <location>
        <begin position="348"/>
        <end position="358"/>
    </location>
</feature>
<feature type="compositionally biased region" description="Low complexity" evidence="1">
    <location>
        <begin position="1380"/>
        <end position="1395"/>
    </location>
</feature>
<feature type="region of interest" description="Disordered" evidence="1">
    <location>
        <begin position="1019"/>
        <end position="1088"/>
    </location>
</feature>
<evidence type="ECO:0000256" key="1">
    <source>
        <dbReference type="SAM" id="MobiDB-lite"/>
    </source>
</evidence>
<feature type="compositionally biased region" description="Basic and acidic residues" evidence="1">
    <location>
        <begin position="698"/>
        <end position="717"/>
    </location>
</feature>
<feature type="compositionally biased region" description="Polar residues" evidence="1">
    <location>
        <begin position="514"/>
        <end position="524"/>
    </location>
</feature>
<gene>
    <name evidence="2" type="ORF">R1sor_003472</name>
</gene>
<feature type="compositionally biased region" description="Low complexity" evidence="1">
    <location>
        <begin position="1360"/>
        <end position="1371"/>
    </location>
</feature>
<dbReference type="EMBL" id="JBJQOH010000006">
    <property type="protein sequence ID" value="KAL3685450.1"/>
    <property type="molecule type" value="Genomic_DNA"/>
</dbReference>
<feature type="compositionally biased region" description="Basic and acidic residues" evidence="1">
    <location>
        <begin position="558"/>
        <end position="589"/>
    </location>
</feature>
<feature type="compositionally biased region" description="Pro residues" evidence="1">
    <location>
        <begin position="1887"/>
        <end position="1898"/>
    </location>
</feature>
<feature type="region of interest" description="Disordered" evidence="1">
    <location>
        <begin position="1360"/>
        <end position="1479"/>
    </location>
</feature>
<evidence type="ECO:0000313" key="3">
    <source>
        <dbReference type="Proteomes" id="UP001633002"/>
    </source>
</evidence>
<feature type="compositionally biased region" description="Polar residues" evidence="1">
    <location>
        <begin position="1462"/>
        <end position="1471"/>
    </location>
</feature>
<feature type="compositionally biased region" description="Polar residues" evidence="1">
    <location>
        <begin position="70"/>
        <end position="81"/>
    </location>
</feature>
<feature type="compositionally biased region" description="Polar residues" evidence="1">
    <location>
        <begin position="1594"/>
        <end position="1607"/>
    </location>
</feature>
<feature type="compositionally biased region" description="Basic and acidic residues" evidence="1">
    <location>
        <begin position="387"/>
        <end position="414"/>
    </location>
</feature>
<feature type="compositionally biased region" description="Low complexity" evidence="1">
    <location>
        <begin position="1579"/>
        <end position="1593"/>
    </location>
</feature>
<feature type="compositionally biased region" description="Polar residues" evidence="1">
    <location>
        <begin position="1058"/>
        <end position="1076"/>
    </location>
</feature>
<feature type="compositionally biased region" description="Basic and acidic residues" evidence="1">
    <location>
        <begin position="1022"/>
        <end position="1046"/>
    </location>
</feature>
<reference evidence="2 3" key="1">
    <citation type="submission" date="2024-09" db="EMBL/GenBank/DDBJ databases">
        <title>Chromosome-scale assembly of Riccia sorocarpa.</title>
        <authorList>
            <person name="Paukszto L."/>
        </authorList>
    </citation>
    <scope>NUCLEOTIDE SEQUENCE [LARGE SCALE GENOMIC DNA]</scope>
    <source>
        <strain evidence="2">LP-2024</strain>
        <tissue evidence="2">Aerial parts of the thallus</tissue>
    </source>
</reference>
<evidence type="ECO:0000313" key="2">
    <source>
        <dbReference type="EMBL" id="KAL3685450.1"/>
    </source>
</evidence>
<proteinExistence type="predicted"/>
<name>A0ABD3H534_9MARC</name>
<feature type="compositionally biased region" description="Low complexity" evidence="1">
    <location>
        <begin position="46"/>
        <end position="61"/>
    </location>
</feature>
<feature type="region of interest" description="Disordered" evidence="1">
    <location>
        <begin position="696"/>
        <end position="717"/>
    </location>
</feature>
<feature type="region of interest" description="Disordered" evidence="1">
    <location>
        <begin position="255"/>
        <end position="527"/>
    </location>
</feature>
<feature type="region of interest" description="Disordered" evidence="1">
    <location>
        <begin position="1568"/>
        <end position="1611"/>
    </location>
</feature>
<feature type="compositionally biased region" description="Polar residues" evidence="1">
    <location>
        <begin position="1403"/>
        <end position="1454"/>
    </location>
</feature>
<feature type="compositionally biased region" description="Basic and acidic residues" evidence="1">
    <location>
        <begin position="263"/>
        <end position="278"/>
    </location>
</feature>
<feature type="compositionally biased region" description="Polar residues" evidence="1">
    <location>
        <begin position="492"/>
        <end position="502"/>
    </location>
</feature>
<accession>A0ABD3H534</accession>
<feature type="region of interest" description="Disordered" evidence="1">
    <location>
        <begin position="1104"/>
        <end position="1128"/>
    </location>
</feature>
<feature type="compositionally biased region" description="Basic and acidic residues" evidence="1">
    <location>
        <begin position="760"/>
        <end position="775"/>
    </location>
</feature>
<feature type="compositionally biased region" description="Low complexity" evidence="1">
    <location>
        <begin position="377"/>
        <end position="386"/>
    </location>
</feature>
<keyword evidence="3" id="KW-1185">Reference proteome</keyword>
<feature type="region of interest" description="Disordered" evidence="1">
    <location>
        <begin position="11"/>
        <end position="113"/>
    </location>
</feature>
<feature type="compositionally biased region" description="Polar residues" evidence="1">
    <location>
        <begin position="29"/>
        <end position="45"/>
    </location>
</feature>
<feature type="compositionally biased region" description="Low complexity" evidence="1">
    <location>
        <begin position="1186"/>
        <end position="1199"/>
    </location>
</feature>
<feature type="region of interest" description="Disordered" evidence="1">
    <location>
        <begin position="546"/>
        <end position="601"/>
    </location>
</feature>
<feature type="region of interest" description="Disordered" evidence="1">
    <location>
        <begin position="1868"/>
        <end position="1900"/>
    </location>
</feature>